<evidence type="ECO:0000313" key="2">
    <source>
        <dbReference type="EMBL" id="PWR03936.1"/>
    </source>
</evidence>
<keyword evidence="3" id="KW-1185">Reference proteome</keyword>
<dbReference type="AlphaFoldDB" id="A0A2V2LL56"/>
<feature type="signal peptide" evidence="1">
    <location>
        <begin position="1"/>
        <end position="20"/>
    </location>
</feature>
<reference evidence="2 3" key="1">
    <citation type="submission" date="2018-05" db="EMBL/GenBank/DDBJ databases">
        <title>Rhodobacteraceae gen. nov., sp. nov. isolated from sea water.</title>
        <authorList>
            <person name="Ren Y."/>
        </authorList>
    </citation>
    <scope>NUCLEOTIDE SEQUENCE [LARGE SCALE GENOMIC DNA]</scope>
    <source>
        <strain evidence="2 3">TG-679</strain>
    </source>
</reference>
<evidence type="ECO:0000256" key="1">
    <source>
        <dbReference type="SAM" id="SignalP"/>
    </source>
</evidence>
<gene>
    <name evidence="2" type="ORF">DKT77_04290</name>
</gene>
<dbReference type="RefSeq" id="WP_109810495.1">
    <property type="nucleotide sequence ID" value="NZ_QGKU01000015.1"/>
</dbReference>
<name>A0A2V2LL56_9RHOB</name>
<comment type="caution">
    <text evidence="2">The sequence shown here is derived from an EMBL/GenBank/DDBJ whole genome shotgun (WGS) entry which is preliminary data.</text>
</comment>
<organism evidence="2 3">
    <name type="scientific">Meridianimarinicoccus roseus</name>
    <dbReference type="NCBI Taxonomy" id="2072018"/>
    <lineage>
        <taxon>Bacteria</taxon>
        <taxon>Pseudomonadati</taxon>
        <taxon>Pseudomonadota</taxon>
        <taxon>Alphaproteobacteria</taxon>
        <taxon>Rhodobacterales</taxon>
        <taxon>Paracoccaceae</taxon>
        <taxon>Meridianimarinicoccus</taxon>
    </lineage>
</organism>
<evidence type="ECO:0000313" key="3">
    <source>
        <dbReference type="Proteomes" id="UP000245680"/>
    </source>
</evidence>
<feature type="chain" id="PRO_5016071220" description="VPLPA-CTERM sorting domain-containing protein" evidence="1">
    <location>
        <begin position="21"/>
        <end position="206"/>
    </location>
</feature>
<sequence>MIRNLLTLATLLGAVAPAGATTFTDRATFTAALDPGYTLIDTSTFIGQTTADISAATPGATFFGALSSVRSDDLILNGAGFFGSATPHVGLTFSDPVNGVGVQTNPVDGGRILIYSGPDGSGSLLGSAGFGPSLVFGGITTTAAIGSVVFTCDFNFDLRCGLRDIVFGAVTSDAPQPGTVPLPAGIFLLGSTIGLLGASRARRHTR</sequence>
<evidence type="ECO:0008006" key="4">
    <source>
        <dbReference type="Google" id="ProtNLM"/>
    </source>
</evidence>
<keyword evidence="1" id="KW-0732">Signal</keyword>
<dbReference type="Proteomes" id="UP000245680">
    <property type="component" value="Unassembled WGS sequence"/>
</dbReference>
<proteinExistence type="predicted"/>
<accession>A0A2V2LL56</accession>
<dbReference type="EMBL" id="QGKU01000015">
    <property type="protein sequence ID" value="PWR03936.1"/>
    <property type="molecule type" value="Genomic_DNA"/>
</dbReference>
<protein>
    <recommendedName>
        <fullName evidence="4">VPLPA-CTERM sorting domain-containing protein</fullName>
    </recommendedName>
</protein>